<name>K5D1I9_RHOBT</name>
<protein>
    <submittedName>
        <fullName evidence="1">Uncharacterized protein</fullName>
    </submittedName>
</protein>
<accession>K5D1I9</accession>
<comment type="caution">
    <text evidence="1">The sequence shown here is derived from an EMBL/GenBank/DDBJ whole genome shotgun (WGS) entry which is preliminary data.</text>
</comment>
<gene>
    <name evidence="1" type="ORF">RBSH_04326</name>
</gene>
<dbReference type="EMBL" id="AMCW01000124">
    <property type="protein sequence ID" value="EKK00377.1"/>
    <property type="molecule type" value="Genomic_DNA"/>
</dbReference>
<sequence length="43" mass="4860">MCTAIDRVENARIEHILGRRFATSVTCKPRSPVVHARSIRVLV</sequence>
<dbReference type="Proteomes" id="UP000007993">
    <property type="component" value="Unassembled WGS sequence"/>
</dbReference>
<proteinExistence type="predicted"/>
<dbReference type="AlphaFoldDB" id="K5D1I9"/>
<organism evidence="1 2">
    <name type="scientific">Rhodopirellula baltica SH28</name>
    <dbReference type="NCBI Taxonomy" id="993517"/>
    <lineage>
        <taxon>Bacteria</taxon>
        <taxon>Pseudomonadati</taxon>
        <taxon>Planctomycetota</taxon>
        <taxon>Planctomycetia</taxon>
        <taxon>Pirellulales</taxon>
        <taxon>Pirellulaceae</taxon>
        <taxon>Rhodopirellula</taxon>
    </lineage>
</organism>
<reference evidence="1 2" key="1">
    <citation type="journal article" date="2013" name="Mar. Genomics">
        <title>Expression of sulfatases in Rhodopirellula baltica and the diversity of sulfatases in the genus Rhodopirellula.</title>
        <authorList>
            <person name="Wegner C.E."/>
            <person name="Richter-Heitmann T."/>
            <person name="Klindworth A."/>
            <person name="Klockow C."/>
            <person name="Richter M."/>
            <person name="Achstetter T."/>
            <person name="Glockner F.O."/>
            <person name="Harder J."/>
        </authorList>
    </citation>
    <scope>NUCLEOTIDE SEQUENCE [LARGE SCALE GENOMIC DNA]</scope>
    <source>
        <strain evidence="1 2">SH28</strain>
    </source>
</reference>
<evidence type="ECO:0000313" key="2">
    <source>
        <dbReference type="Proteomes" id="UP000007993"/>
    </source>
</evidence>
<evidence type="ECO:0000313" key="1">
    <source>
        <dbReference type="EMBL" id="EKK00377.1"/>
    </source>
</evidence>